<gene>
    <name evidence="1" type="ORF">RIEGSTA812A_PEG_613</name>
</gene>
<name>A0A484H6Q6_9ZZZZ</name>
<reference evidence="1" key="1">
    <citation type="submission" date="2018-10" db="EMBL/GenBank/DDBJ databases">
        <authorList>
            <person name="Gruber-Vodicka H."/>
            <person name="Jaeckle O."/>
        </authorList>
    </citation>
    <scope>NUCLEOTIDE SEQUENCE</scope>
</reference>
<accession>A0A484H6Q6</accession>
<proteinExistence type="predicted"/>
<evidence type="ECO:0000313" key="1">
    <source>
        <dbReference type="EMBL" id="VBB69140.1"/>
    </source>
</evidence>
<dbReference type="AlphaFoldDB" id="A0A484H6Q6"/>
<organism evidence="1">
    <name type="scientific">invertebrate metagenome</name>
    <dbReference type="NCBI Taxonomy" id="1711999"/>
    <lineage>
        <taxon>unclassified sequences</taxon>
        <taxon>metagenomes</taxon>
        <taxon>organismal metagenomes</taxon>
    </lineage>
</organism>
<dbReference type="EMBL" id="LR026963">
    <property type="protein sequence ID" value="VBB69140.1"/>
    <property type="molecule type" value="Genomic_DNA"/>
</dbReference>
<sequence>MSAFNDSRLVAAALQAAATALAGNEDYETPRGIAELAYEILEEWDQLMMKQGAPALRR</sequence>
<protein>
    <submittedName>
        <fullName evidence="1">Uncharacterized protein</fullName>
    </submittedName>
</protein>